<protein>
    <submittedName>
        <fullName evidence="6">Peroxidasin</fullName>
    </submittedName>
</protein>
<reference evidence="6" key="1">
    <citation type="journal article" date="2023" name="G3 (Bethesda)">
        <title>Whole genome assembly and annotation of the endangered Caribbean coral Acropora cervicornis.</title>
        <authorList>
            <person name="Selwyn J.D."/>
            <person name="Vollmer S.V."/>
        </authorList>
    </citation>
    <scope>NUCLEOTIDE SEQUENCE</scope>
    <source>
        <strain evidence="6">K2</strain>
    </source>
</reference>
<dbReference type="PANTHER" id="PTHR11475:SF4">
    <property type="entry name" value="CHORION PEROXIDASE"/>
    <property type="match status" value="1"/>
</dbReference>
<dbReference type="AlphaFoldDB" id="A0AAD9QJB3"/>
<dbReference type="GO" id="GO:0004601">
    <property type="term" value="F:peroxidase activity"/>
    <property type="evidence" value="ECO:0007669"/>
    <property type="project" value="InterPro"/>
</dbReference>
<accession>A0AAD9QJB3</accession>
<dbReference type="FunFam" id="1.10.640.10:FF:000003">
    <property type="entry name" value="chorion peroxidase"/>
    <property type="match status" value="1"/>
</dbReference>
<dbReference type="InterPro" id="IPR037120">
    <property type="entry name" value="Haem_peroxidase_sf_animal"/>
</dbReference>
<reference evidence="6" key="2">
    <citation type="journal article" date="2023" name="Science">
        <title>Genomic signatures of disease resistance in endangered staghorn corals.</title>
        <authorList>
            <person name="Vollmer S.V."/>
            <person name="Selwyn J.D."/>
            <person name="Despard B.A."/>
            <person name="Roesel C.L."/>
        </authorList>
    </citation>
    <scope>NUCLEOTIDE SEQUENCE</scope>
    <source>
        <strain evidence="6">K2</strain>
    </source>
</reference>
<dbReference type="PANTHER" id="PTHR11475">
    <property type="entry name" value="OXIDASE/PEROXIDASE"/>
    <property type="match status" value="1"/>
</dbReference>
<dbReference type="PROSITE" id="PS50292">
    <property type="entry name" value="PEROXIDASE_3"/>
    <property type="match status" value="1"/>
</dbReference>
<dbReference type="GO" id="GO:0020037">
    <property type="term" value="F:heme binding"/>
    <property type="evidence" value="ECO:0007669"/>
    <property type="project" value="InterPro"/>
</dbReference>
<sequence>MCAQRKFRTIDGTCNNLCNITKAAIFTPLIRTPGLSPPTAYATPDFLPRNTSVKGGKLPNPRFVRQKVLPADDANDLGGTPSFTHVTMTWGQFIDHDIALTEQVEAQCGTNEEFCPERPRECIGIDIRERALRLRFNSEFKCIPLRRSSQDKNGEQYIDGSMVYGSDSMIEARLRAFKGGLMDTQAYNVDYGHDEILPDDPETFCLPNGTKEECWLGGDLRVNENHALATMHLLWVREHNRLARNLQLLNPRWDDERLYQEARRIVIAEIQHIHYNEWLPALFDESVVSLGLEPEGTFFEDYDPNADASMRNGFATAAYRMGHSLVRDRFDLLDATFRRRGFFEETILLAEFYNPAPFFREFPASKAVDGLLAGLISIPGRAVDKLITETLTDHLRQEGEGEAPFTIIDLPATNIARARDHGIPGYLKFREVCGLPTANRFEDLPDIPLSQRFVLRNVYSDVRDIDLFPGALSENPANGSRMGATLTCLITRQFNASRHGDRFWYEREHQFGFSLAQLDSIRKVSLSKVICQNMKNIVFAPRWAFQVSRLAVNCDAIPSLDLALFQ</sequence>
<keyword evidence="7" id="KW-1185">Reference proteome</keyword>
<evidence type="ECO:0000313" key="6">
    <source>
        <dbReference type="EMBL" id="KAK2562391.1"/>
    </source>
</evidence>
<dbReference type="GO" id="GO:0005576">
    <property type="term" value="C:extracellular region"/>
    <property type="evidence" value="ECO:0007669"/>
    <property type="project" value="UniProtKB-SubCell"/>
</dbReference>
<dbReference type="GO" id="GO:0006979">
    <property type="term" value="P:response to oxidative stress"/>
    <property type="evidence" value="ECO:0007669"/>
    <property type="project" value="InterPro"/>
</dbReference>
<comment type="caution">
    <text evidence="6">The sequence shown here is derived from an EMBL/GenBank/DDBJ whole genome shotgun (WGS) entry which is preliminary data.</text>
</comment>
<dbReference type="SUPFAM" id="SSF48113">
    <property type="entry name" value="Heme-dependent peroxidases"/>
    <property type="match status" value="1"/>
</dbReference>
<dbReference type="GO" id="GO:0046872">
    <property type="term" value="F:metal ion binding"/>
    <property type="evidence" value="ECO:0007669"/>
    <property type="project" value="UniProtKB-KW"/>
</dbReference>
<feature type="binding site" description="axial binding residue" evidence="5">
    <location>
        <position position="323"/>
    </location>
    <ligand>
        <name>heme b</name>
        <dbReference type="ChEBI" id="CHEBI:60344"/>
    </ligand>
    <ligandPart>
        <name>Fe</name>
        <dbReference type="ChEBI" id="CHEBI:18248"/>
    </ligandPart>
</feature>
<dbReference type="PRINTS" id="PR00457">
    <property type="entry name" value="ANPEROXIDASE"/>
</dbReference>
<keyword evidence="5" id="KW-0408">Iron</keyword>
<dbReference type="InterPro" id="IPR010255">
    <property type="entry name" value="Haem_peroxidase_sf"/>
</dbReference>
<evidence type="ECO:0000256" key="1">
    <source>
        <dbReference type="ARBA" id="ARBA00004613"/>
    </source>
</evidence>
<evidence type="ECO:0000313" key="7">
    <source>
        <dbReference type="Proteomes" id="UP001249851"/>
    </source>
</evidence>
<feature type="non-terminal residue" evidence="6">
    <location>
        <position position="1"/>
    </location>
</feature>
<organism evidence="6 7">
    <name type="scientific">Acropora cervicornis</name>
    <name type="common">Staghorn coral</name>
    <dbReference type="NCBI Taxonomy" id="6130"/>
    <lineage>
        <taxon>Eukaryota</taxon>
        <taxon>Metazoa</taxon>
        <taxon>Cnidaria</taxon>
        <taxon>Anthozoa</taxon>
        <taxon>Hexacorallia</taxon>
        <taxon>Scleractinia</taxon>
        <taxon>Astrocoeniina</taxon>
        <taxon>Acroporidae</taxon>
        <taxon>Acropora</taxon>
    </lineage>
</organism>
<evidence type="ECO:0000256" key="3">
    <source>
        <dbReference type="ARBA" id="ARBA00022729"/>
    </source>
</evidence>
<dbReference type="CDD" id="cd09823">
    <property type="entry name" value="peroxinectin_like"/>
    <property type="match status" value="1"/>
</dbReference>
<proteinExistence type="predicted"/>
<gene>
    <name evidence="6" type="ORF">P5673_014684</name>
</gene>
<keyword evidence="5" id="KW-0349">Heme</keyword>
<keyword evidence="5" id="KW-0479">Metal-binding</keyword>
<dbReference type="Gene3D" id="1.10.640.10">
    <property type="entry name" value="Haem peroxidase domain superfamily, animal type"/>
    <property type="match status" value="1"/>
</dbReference>
<evidence type="ECO:0000256" key="4">
    <source>
        <dbReference type="ARBA" id="ARBA00023180"/>
    </source>
</evidence>
<dbReference type="Pfam" id="PF03098">
    <property type="entry name" value="An_peroxidase"/>
    <property type="match status" value="1"/>
</dbReference>
<dbReference type="Proteomes" id="UP001249851">
    <property type="component" value="Unassembled WGS sequence"/>
</dbReference>
<comment type="subcellular location">
    <subcellularLocation>
        <location evidence="1">Secreted</location>
    </subcellularLocation>
</comment>
<name>A0AAD9QJB3_ACRCE</name>
<dbReference type="EMBL" id="JARQWQ010000029">
    <property type="protein sequence ID" value="KAK2562391.1"/>
    <property type="molecule type" value="Genomic_DNA"/>
</dbReference>
<keyword evidence="3" id="KW-0732">Signal</keyword>
<evidence type="ECO:0000256" key="5">
    <source>
        <dbReference type="PIRSR" id="PIRSR619791-2"/>
    </source>
</evidence>
<dbReference type="InterPro" id="IPR019791">
    <property type="entry name" value="Haem_peroxidase_animal"/>
</dbReference>
<keyword evidence="2" id="KW-0964">Secreted</keyword>
<evidence type="ECO:0000256" key="2">
    <source>
        <dbReference type="ARBA" id="ARBA00022525"/>
    </source>
</evidence>
<keyword evidence="4" id="KW-0325">Glycoprotein</keyword>